<feature type="region of interest" description="Disordered" evidence="1">
    <location>
        <begin position="208"/>
        <end position="241"/>
    </location>
</feature>
<feature type="compositionally biased region" description="Polar residues" evidence="1">
    <location>
        <begin position="274"/>
        <end position="315"/>
    </location>
</feature>
<feature type="compositionally biased region" description="Polar residues" evidence="1">
    <location>
        <begin position="446"/>
        <end position="458"/>
    </location>
</feature>
<dbReference type="SUPFAM" id="SSF52833">
    <property type="entry name" value="Thioredoxin-like"/>
    <property type="match status" value="1"/>
</dbReference>
<evidence type="ECO:0008006" key="4">
    <source>
        <dbReference type="Google" id="ProtNLM"/>
    </source>
</evidence>
<feature type="region of interest" description="Disordered" evidence="1">
    <location>
        <begin position="416"/>
        <end position="458"/>
    </location>
</feature>
<feature type="region of interest" description="Disordered" evidence="1">
    <location>
        <begin position="1"/>
        <end position="89"/>
    </location>
</feature>
<dbReference type="InterPro" id="IPR036249">
    <property type="entry name" value="Thioredoxin-like_sf"/>
</dbReference>
<proteinExistence type="predicted"/>
<dbReference type="Pfam" id="PF13911">
    <property type="entry name" value="AhpC-TSA_2"/>
    <property type="match status" value="1"/>
</dbReference>
<dbReference type="PANTHER" id="PTHR28630:SF3">
    <property type="entry name" value="PEROXIREDOXIN-LIKE 2C"/>
    <property type="match status" value="1"/>
</dbReference>
<feature type="compositionally biased region" description="Polar residues" evidence="1">
    <location>
        <begin position="258"/>
        <end position="267"/>
    </location>
</feature>
<evidence type="ECO:0000256" key="1">
    <source>
        <dbReference type="SAM" id="MobiDB-lite"/>
    </source>
</evidence>
<dbReference type="OrthoDB" id="40334at2759"/>
<feature type="compositionally biased region" description="Basic and acidic residues" evidence="1">
    <location>
        <begin position="830"/>
        <end position="840"/>
    </location>
</feature>
<dbReference type="EMBL" id="NHYE01005665">
    <property type="protein sequence ID" value="PPQ64609.1"/>
    <property type="molecule type" value="Genomic_DNA"/>
</dbReference>
<feature type="region of interest" description="Disordered" evidence="1">
    <location>
        <begin position="258"/>
        <end position="315"/>
    </location>
</feature>
<dbReference type="AlphaFoldDB" id="A0A409VD71"/>
<feature type="region of interest" description="Disordered" evidence="1">
    <location>
        <begin position="117"/>
        <end position="140"/>
    </location>
</feature>
<evidence type="ECO:0000313" key="3">
    <source>
        <dbReference type="Proteomes" id="UP000284706"/>
    </source>
</evidence>
<dbReference type="InterPro" id="IPR032801">
    <property type="entry name" value="PXL2A/B/C"/>
</dbReference>
<feature type="region of interest" description="Disordered" evidence="1">
    <location>
        <begin position="478"/>
        <end position="519"/>
    </location>
</feature>
<feature type="region of interest" description="Disordered" evidence="1">
    <location>
        <begin position="163"/>
        <end position="194"/>
    </location>
</feature>
<sequence>MSAVSSSFALDSRSPPSAFRIPRKPPPVIDISERYPSPDPADPFAPLSVLRKRTTSSLNSTRIQSPLALNGSEETLNNPTGHSRSESCLSSPRTYAHYYDQNEVTLLVSSGDNFSIASRPGSSNGPNAKPGAKIGHYTPHSRLNSVGTLQAFPRIPTPQTAQAHIDLGSPESKKRRASTANHDPSDTSGSESEGDIIFSSSRGAAAMASSVPHFHLQQPTNPLPEQDAPVSPSPDTASSHNRLGKIFLSRRINSLINHTRSRATSSPLAKVSSGKKSSANGFRQVSKSSISAPQPLQPTANSNPKNSFSRRPSSTLMMMPSTDLKLDDGQRTSHFLGPVIGKSISLDAEHEMSLANHRQKHTRRPFPVPSLFSIRKSNCVLGEDIDDHHPISEQDAADTGSKGLDIRKPRRRPVLRSLTNPLPSAAKQKLKDEGGIKARKRHRMWSSPSLTLSTVQPSMRSLSSDSIVDISLSSPSFVSNPSMYAKPRRAPHPPGTVTSEQPRTTPKGDPRHNYNPSECCSSEFSDLETGATPSLSAFPAPPAPVPPAPTSTPVPPAKEWALPTVQQLAHAAYLPVTCEDGSQVSFGSLFDKTRTIVVFIRHFWCPLCQDYMSSLKSIVKPEMLSAWPEGDENGGDLKSRLVSFVVIGNGAPGMIHKYRQIFGLPFKVYTDPSLAIYQALGMGRDGRRGQHQHRASSVDLSTGCNCKSYVKHGLVGGLAMVVGRAIKVGMPVWENGGDVDQLGGEFIFGPGLKCSYAHRMQTPKGHAPIEDVLSAAGIDVNATPKPRHADVRYGAQSSDLSSDDIVIAIQPSESCVIQARPRTSSLRASKQFDRGNDASSRRHTKSFSTGMFVGMPMSKEEEDRWMEEREQSVERLRERKNRRRGLIGRPSTAEPYRPPVLGIFKPVKEEEPQSELEEDPKAGESYWESMESDVDDSGDLADAEESTDVPTSRSASRQAWAAWRKSFKSTGESASLYSVPSTVDVPVRISVRRGTYFLTDTEEEA</sequence>
<accession>A0A409VD71</accession>
<dbReference type="CDD" id="cd02970">
    <property type="entry name" value="PRX_like2"/>
    <property type="match status" value="1"/>
</dbReference>
<keyword evidence="3" id="KW-1185">Reference proteome</keyword>
<feature type="region of interest" description="Disordered" evidence="1">
    <location>
        <begin position="881"/>
        <end position="958"/>
    </location>
</feature>
<name>A0A409VD71_9AGAR</name>
<dbReference type="Proteomes" id="UP000284706">
    <property type="component" value="Unassembled WGS sequence"/>
</dbReference>
<feature type="compositionally biased region" description="Polar residues" evidence="1">
    <location>
        <begin position="72"/>
        <end position="89"/>
    </location>
</feature>
<reference evidence="2 3" key="1">
    <citation type="journal article" date="2018" name="Evol. Lett.">
        <title>Horizontal gene cluster transfer increased hallucinogenic mushroom diversity.</title>
        <authorList>
            <person name="Reynolds H.T."/>
            <person name="Vijayakumar V."/>
            <person name="Gluck-Thaler E."/>
            <person name="Korotkin H.B."/>
            <person name="Matheny P.B."/>
            <person name="Slot J.C."/>
        </authorList>
    </citation>
    <scope>NUCLEOTIDE SEQUENCE [LARGE SCALE GENOMIC DNA]</scope>
    <source>
        <strain evidence="2 3">SRW20</strain>
    </source>
</reference>
<feature type="compositionally biased region" description="Polar residues" evidence="1">
    <location>
        <begin position="117"/>
        <end position="126"/>
    </location>
</feature>
<feature type="compositionally biased region" description="Polar residues" evidence="1">
    <location>
        <begin position="178"/>
        <end position="191"/>
    </location>
</feature>
<organism evidence="2 3">
    <name type="scientific">Gymnopilus dilepis</name>
    <dbReference type="NCBI Taxonomy" id="231916"/>
    <lineage>
        <taxon>Eukaryota</taxon>
        <taxon>Fungi</taxon>
        <taxon>Dikarya</taxon>
        <taxon>Basidiomycota</taxon>
        <taxon>Agaricomycotina</taxon>
        <taxon>Agaricomycetes</taxon>
        <taxon>Agaricomycetidae</taxon>
        <taxon>Agaricales</taxon>
        <taxon>Agaricineae</taxon>
        <taxon>Hymenogastraceae</taxon>
        <taxon>Gymnopilus</taxon>
    </lineage>
</organism>
<evidence type="ECO:0000313" key="2">
    <source>
        <dbReference type="EMBL" id="PPQ64609.1"/>
    </source>
</evidence>
<feature type="compositionally biased region" description="Acidic residues" evidence="1">
    <location>
        <begin position="930"/>
        <end position="947"/>
    </location>
</feature>
<feature type="compositionally biased region" description="Polar residues" evidence="1">
    <location>
        <begin position="55"/>
        <end position="64"/>
    </location>
</feature>
<gene>
    <name evidence="2" type="ORF">CVT26_002007</name>
</gene>
<dbReference type="InParanoid" id="A0A409VD71"/>
<comment type="caution">
    <text evidence="2">The sequence shown here is derived from an EMBL/GenBank/DDBJ whole genome shotgun (WGS) entry which is preliminary data.</text>
</comment>
<dbReference type="Gene3D" id="3.40.30.10">
    <property type="entry name" value="Glutaredoxin"/>
    <property type="match status" value="1"/>
</dbReference>
<feature type="region of interest" description="Disordered" evidence="1">
    <location>
        <begin position="820"/>
        <end position="850"/>
    </location>
</feature>
<protein>
    <recommendedName>
        <fullName evidence="4">Thioredoxin domain-containing protein</fullName>
    </recommendedName>
</protein>
<dbReference type="PANTHER" id="PTHR28630">
    <property type="match status" value="1"/>
</dbReference>